<accession>A0A364XVJ7</accession>
<feature type="binding site" evidence="6">
    <location>
        <position position="124"/>
    </location>
    <ligand>
        <name>substrate</name>
    </ligand>
</feature>
<dbReference type="AlphaFoldDB" id="A0A364XVJ7"/>
<comment type="catalytic activity">
    <reaction evidence="4">
        <text>Random hydrolysis of (1-&gt;4)-beta-D-mannosidic linkages in mannans, galactomannans and glucomannans.</text>
        <dbReference type="EC" id="3.2.1.78"/>
    </reaction>
</comment>
<keyword evidence="11" id="KW-1185">Reference proteome</keyword>
<comment type="caution">
    <text evidence="10">The sequence shown here is derived from an EMBL/GenBank/DDBJ whole genome shotgun (WGS) entry which is preliminary data.</text>
</comment>
<keyword evidence="4" id="KW-0119">Carbohydrate metabolism</keyword>
<evidence type="ECO:0000313" key="10">
    <source>
        <dbReference type="EMBL" id="RAV98330.1"/>
    </source>
</evidence>
<gene>
    <name evidence="10" type="ORF">DQQ10_24595</name>
</gene>
<evidence type="ECO:0000256" key="1">
    <source>
        <dbReference type="ARBA" id="ARBA00007754"/>
    </source>
</evidence>
<feature type="binding site" evidence="6">
    <location>
        <position position="255"/>
    </location>
    <ligand>
        <name>substrate</name>
    </ligand>
</feature>
<evidence type="ECO:0000256" key="2">
    <source>
        <dbReference type="ARBA" id="ARBA00022801"/>
    </source>
</evidence>
<dbReference type="InterPro" id="IPR022790">
    <property type="entry name" value="GH26_dom"/>
</dbReference>
<dbReference type="SUPFAM" id="SSF51445">
    <property type="entry name" value="(Trans)glycosidases"/>
    <property type="match status" value="1"/>
</dbReference>
<evidence type="ECO:0000256" key="4">
    <source>
        <dbReference type="PIRNR" id="PIRNR018168"/>
    </source>
</evidence>
<evidence type="ECO:0000256" key="5">
    <source>
        <dbReference type="PIRSR" id="PIRSR018168-1"/>
    </source>
</evidence>
<evidence type="ECO:0000259" key="9">
    <source>
        <dbReference type="PROSITE" id="PS51764"/>
    </source>
</evidence>
<evidence type="ECO:0000256" key="7">
    <source>
        <dbReference type="PIRSR" id="PIRSR018168-3"/>
    </source>
</evidence>
<dbReference type="GO" id="GO:0016985">
    <property type="term" value="F:mannan endo-1,4-beta-mannosidase activity"/>
    <property type="evidence" value="ECO:0007669"/>
    <property type="project" value="UniProtKB-UniRule"/>
</dbReference>
<feature type="site" description="Plays an important role in maintaining the position of the catalytic nucleophile" evidence="7">
    <location>
        <position position="178"/>
    </location>
</feature>
<evidence type="ECO:0000256" key="6">
    <source>
        <dbReference type="PIRSR" id="PIRSR018168-2"/>
    </source>
</evidence>
<dbReference type="InterPro" id="IPR000805">
    <property type="entry name" value="Glyco_hydro_26"/>
</dbReference>
<dbReference type="InterPro" id="IPR017853">
    <property type="entry name" value="GH"/>
</dbReference>
<dbReference type="InterPro" id="IPR016714">
    <property type="entry name" value="MANB/E"/>
</dbReference>
<feature type="active site" description="Proton donor" evidence="5 8">
    <location>
        <position position="179"/>
    </location>
</feature>
<feature type="binding site" evidence="6">
    <location>
        <position position="184"/>
    </location>
    <ligand>
        <name>substrate</name>
    </ligand>
</feature>
<dbReference type="OrthoDB" id="9816550at2"/>
<comment type="subcellular location">
    <subcellularLocation>
        <location evidence="4">Secreted</location>
    </subcellularLocation>
</comment>
<evidence type="ECO:0000313" key="11">
    <source>
        <dbReference type="Proteomes" id="UP000251889"/>
    </source>
</evidence>
<keyword evidence="4" id="KW-0964">Secreted</keyword>
<dbReference type="EC" id="3.2.1.78" evidence="4"/>
<dbReference type="Gene3D" id="3.20.20.80">
    <property type="entry name" value="Glycosidases"/>
    <property type="match status" value="1"/>
</dbReference>
<organism evidence="10 11">
    <name type="scientific">Pseudochryseolinea flava</name>
    <dbReference type="NCBI Taxonomy" id="2059302"/>
    <lineage>
        <taxon>Bacteria</taxon>
        <taxon>Pseudomonadati</taxon>
        <taxon>Bacteroidota</taxon>
        <taxon>Cytophagia</taxon>
        <taxon>Cytophagales</taxon>
        <taxon>Fulvivirgaceae</taxon>
        <taxon>Pseudochryseolinea</taxon>
    </lineage>
</organism>
<protein>
    <recommendedName>
        <fullName evidence="4">Mannan endo-1,4-beta-mannosidase</fullName>
        <ecNumber evidence="4">3.2.1.78</ecNumber>
    </recommendedName>
</protein>
<dbReference type="EMBL" id="QMFY01000019">
    <property type="protein sequence ID" value="RAV98330.1"/>
    <property type="molecule type" value="Genomic_DNA"/>
</dbReference>
<feature type="active site" description="Nucleophile" evidence="5 8">
    <location>
        <position position="296"/>
    </location>
</feature>
<dbReference type="Proteomes" id="UP000251889">
    <property type="component" value="Unassembled WGS sequence"/>
</dbReference>
<dbReference type="PIRSF" id="PIRSF018168">
    <property type="entry name" value="Mannan-1_4-beta-mannosidase"/>
    <property type="match status" value="1"/>
</dbReference>
<proteinExistence type="inferred from homology"/>
<evidence type="ECO:0000256" key="8">
    <source>
        <dbReference type="PROSITE-ProRule" id="PRU01100"/>
    </source>
</evidence>
<keyword evidence="3 4" id="KW-0326">Glycosidase</keyword>
<keyword evidence="2 4" id="KW-0378">Hydrolase</keyword>
<dbReference type="PROSITE" id="PS51764">
    <property type="entry name" value="GH26"/>
    <property type="match status" value="1"/>
</dbReference>
<dbReference type="Pfam" id="PF02156">
    <property type="entry name" value="Glyco_hydro_26"/>
    <property type="match status" value="1"/>
</dbReference>
<dbReference type="PANTHER" id="PTHR40079:SF4">
    <property type="entry name" value="GH26 DOMAIN-CONTAINING PROTEIN-RELATED"/>
    <property type="match status" value="1"/>
</dbReference>
<dbReference type="GO" id="GO:0005576">
    <property type="term" value="C:extracellular region"/>
    <property type="evidence" value="ECO:0007669"/>
    <property type="project" value="UniProtKB-SubCell"/>
</dbReference>
<dbReference type="GO" id="GO:0006080">
    <property type="term" value="P:substituted mannan metabolic process"/>
    <property type="evidence" value="ECO:0007669"/>
    <property type="project" value="UniProtKB-UniRule"/>
</dbReference>
<reference evidence="10 11" key="1">
    <citation type="submission" date="2018-06" db="EMBL/GenBank/DDBJ databases">
        <title>Chryseolinea flavus sp. nov., a member of the phylum Bacteroidetes isolated from soil.</title>
        <authorList>
            <person name="Li Y."/>
            <person name="Wang J."/>
        </authorList>
    </citation>
    <scope>NUCLEOTIDE SEQUENCE [LARGE SCALE GENOMIC DNA]</scope>
    <source>
        <strain evidence="10 11">SDU1-6</strain>
    </source>
</reference>
<feature type="domain" description="GH26" evidence="9">
    <location>
        <begin position="33"/>
        <end position="364"/>
    </location>
</feature>
<sequence length="378" mass="42761">MITTVKTLITFLMITLATHVGYPQALIDKKATKETKALFVNLVKISQKGILFGHQESEAYGVGWKELPGTSDIKLVSGSFAAVHGWDVGNEGQETNVDGVKFSDMLKWMDEAYKRGGVNTISWHADNPVTGVDAWNKTPVVKDLLPGAAGHAAYVRQLGYVADFLAKSKGPIIFRPFHEHNGDWFWWGKGNCTEEEYIQLWRFTVDYLKNTRNLHHLIYAFSPDRSRINLNDGKKDYLYGYPGDDYVDVIGLDNYMDVGVAWNTKSVDEQRADLVTVLKLVSSIAKEKNKMAALTETGMEGIKNATWFTEVILNPIKSNSDIQLAYFMVWRNANTTHHYAPYPGHSAVPDFLKFYNDPYSLFEVDIQNLYKNDKPLLK</sequence>
<comment type="similarity">
    <text evidence="1 4 8">Belongs to the glycosyl hydrolase 26 family.</text>
</comment>
<evidence type="ECO:0000256" key="3">
    <source>
        <dbReference type="ARBA" id="ARBA00023295"/>
    </source>
</evidence>
<dbReference type="PANTHER" id="PTHR40079">
    <property type="entry name" value="MANNAN ENDO-1,4-BETA-MANNOSIDASE E-RELATED"/>
    <property type="match status" value="1"/>
</dbReference>
<name>A0A364XVJ7_9BACT</name>